<keyword evidence="2" id="KW-0732">Signal</keyword>
<sequence>MTRRCRHVPAWLLLAVVVVASVASVGASESPASTAAFREVLATFRTEGPRGWSFTQTTEGAGHRRVERFDAAQPEFLRWTLVQEDGRTPTADETRDYQEKLSRRSRGGTGPQFASQLDVNTMEFVGSADERATYRLRVQPGETGDATAQFLRATIVFHEPTRTIESLEIASVAPFSPTFGVKIAEMKTTLRYSLPTAERPSLLQQSVTRLRGRAFWLKSLDADLTVVFSGYEYPFPRPRTAQ</sequence>
<evidence type="ECO:0000256" key="2">
    <source>
        <dbReference type="SAM" id="SignalP"/>
    </source>
</evidence>
<evidence type="ECO:0000313" key="3">
    <source>
        <dbReference type="EMBL" id="ACB77117.1"/>
    </source>
</evidence>
<organism evidence="3 4">
    <name type="scientific">Opitutus terrae (strain DSM 11246 / JCM 15787 / PB90-1)</name>
    <dbReference type="NCBI Taxonomy" id="452637"/>
    <lineage>
        <taxon>Bacteria</taxon>
        <taxon>Pseudomonadati</taxon>
        <taxon>Verrucomicrobiota</taxon>
        <taxon>Opitutia</taxon>
        <taxon>Opitutales</taxon>
        <taxon>Opitutaceae</taxon>
        <taxon>Opitutus</taxon>
    </lineage>
</organism>
<dbReference type="EMBL" id="CP001032">
    <property type="protein sequence ID" value="ACB77117.1"/>
    <property type="molecule type" value="Genomic_DNA"/>
</dbReference>
<dbReference type="RefSeq" id="WP_012376646.1">
    <property type="nucleotide sequence ID" value="NC_010571.1"/>
</dbReference>
<dbReference type="KEGG" id="ote:Oter_3843"/>
<evidence type="ECO:0000313" key="4">
    <source>
        <dbReference type="Proteomes" id="UP000007013"/>
    </source>
</evidence>
<reference evidence="3 4" key="1">
    <citation type="journal article" date="2011" name="J. Bacteriol.">
        <title>Genome sequence of the verrucomicrobium Opitutus terrae PB90-1, an abundant inhabitant of rice paddy soil ecosystems.</title>
        <authorList>
            <person name="van Passel M.W."/>
            <person name="Kant R."/>
            <person name="Palva A."/>
            <person name="Copeland A."/>
            <person name="Lucas S."/>
            <person name="Lapidus A."/>
            <person name="Glavina del Rio T."/>
            <person name="Pitluck S."/>
            <person name="Goltsman E."/>
            <person name="Clum A."/>
            <person name="Sun H."/>
            <person name="Schmutz J."/>
            <person name="Larimer F.W."/>
            <person name="Land M.L."/>
            <person name="Hauser L."/>
            <person name="Kyrpides N."/>
            <person name="Mikhailova N."/>
            <person name="Richardson P.P."/>
            <person name="Janssen P.H."/>
            <person name="de Vos W.M."/>
            <person name="Smidt H."/>
        </authorList>
    </citation>
    <scope>NUCLEOTIDE SEQUENCE [LARGE SCALE GENOMIC DNA]</scope>
    <source>
        <strain evidence="4">DSM 11246 / JCM 15787 / PB90-1</strain>
    </source>
</reference>
<gene>
    <name evidence="3" type="ordered locus">Oter_3843</name>
</gene>
<feature type="signal peptide" evidence="2">
    <location>
        <begin position="1"/>
        <end position="27"/>
    </location>
</feature>
<feature type="compositionally biased region" description="Basic and acidic residues" evidence="1">
    <location>
        <begin position="85"/>
        <end position="102"/>
    </location>
</feature>
<evidence type="ECO:0000256" key="1">
    <source>
        <dbReference type="SAM" id="MobiDB-lite"/>
    </source>
</evidence>
<dbReference type="HOGENOM" id="CLU_1146308_0_0_0"/>
<keyword evidence="4" id="KW-1185">Reference proteome</keyword>
<dbReference type="Proteomes" id="UP000007013">
    <property type="component" value="Chromosome"/>
</dbReference>
<feature type="chain" id="PRO_5002774624" description="DUF3108 domain-containing protein" evidence="2">
    <location>
        <begin position="28"/>
        <end position="242"/>
    </location>
</feature>
<protein>
    <recommendedName>
        <fullName evidence="5">DUF3108 domain-containing protein</fullName>
    </recommendedName>
</protein>
<feature type="region of interest" description="Disordered" evidence="1">
    <location>
        <begin position="85"/>
        <end position="113"/>
    </location>
</feature>
<evidence type="ECO:0008006" key="5">
    <source>
        <dbReference type="Google" id="ProtNLM"/>
    </source>
</evidence>
<proteinExistence type="predicted"/>
<dbReference type="AlphaFoldDB" id="B1ZZ45"/>
<accession>B1ZZ45</accession>
<name>B1ZZ45_OPITP</name>